<gene>
    <name evidence="5" type="ORF">PIIN_01513</name>
</gene>
<dbReference type="STRING" id="1109443.G4T8R4"/>
<dbReference type="HOGENOM" id="CLU_035260_1_0_1"/>
<accession>G4T8R4</accession>
<dbReference type="EMBL" id="CAFZ01000018">
    <property type="protein sequence ID" value="CCA67686.1"/>
    <property type="molecule type" value="Genomic_DNA"/>
</dbReference>
<dbReference type="GO" id="GO:0005634">
    <property type="term" value="C:nucleus"/>
    <property type="evidence" value="ECO:0007669"/>
    <property type="project" value="UniProtKB-SubCell"/>
</dbReference>
<keyword evidence="2" id="KW-0539">Nucleus</keyword>
<keyword evidence="6" id="KW-1185">Reference proteome</keyword>
<dbReference type="Proteomes" id="UP000007148">
    <property type="component" value="Unassembled WGS sequence"/>
</dbReference>
<dbReference type="OMA" id="WYYAVEP"/>
<feature type="region of interest" description="Disordered" evidence="3">
    <location>
        <begin position="408"/>
        <end position="564"/>
    </location>
</feature>
<dbReference type="PANTHER" id="PTHR42107">
    <property type="entry name" value="YALI0D24453P"/>
    <property type="match status" value="1"/>
</dbReference>
<evidence type="ECO:0000256" key="2">
    <source>
        <dbReference type="ARBA" id="ARBA00023242"/>
    </source>
</evidence>
<dbReference type="eggNOG" id="ENOG502S7UU">
    <property type="taxonomic scope" value="Eukaryota"/>
</dbReference>
<name>G4T8R4_SERID</name>
<sequence>MSVPRPTDSTEPAINDAELRLKALQKQKKVEQGHLLPPSNATHPCDRWETFYVYKFIQKFTNLCEEIPQFLHITDLENALLDEPGVVNTLLEQVVLRFILNLRPNTRNTSSELLPATLQSVLHELLKDKDRLRERTVFWDYDADTNVMPLKDLEGGFWFASWDLKLRILRQLVDWQLHYSSAIRDVIDTAWQFRQKPHKKKAEAPKPPPSPGAPNSREGLRVAPIGQDKDRTRFWIADNSPRLYASNNPWKVAQTFRCVAQTREDYIEWIEKLRASAPPEQEEGNYEDHRHHLHWELIYALEMRVDEVQRALEDEDNIRKQREAVANAAPTHRVSRSYASLLSETEVAVREEIQAAEDWLINRTDVQSGDEVPDTRETTPGGHEEDGAEVTKPTTNKQYEQYDAEYDELQDDPSLIIESDAERKPAGKKRRRRLTPVSQKPTRVSARKRARHGEAEGSAPTEIAPALAMNGHGPQSEPNDDVAPLEPKQPEKSAKGRNAKFWYFDQVEGPPAKRPDMVDNPDAILKRKRTRKTTLPIELDPQINGNPAPTIAVPMESTLQTTEG</sequence>
<comment type="caution">
    <text evidence="5">The sequence shown here is derived from an EMBL/GenBank/DDBJ whole genome shotgun (WGS) entry which is preliminary data.</text>
</comment>
<feature type="region of interest" description="Disordered" evidence="3">
    <location>
        <begin position="361"/>
        <end position="396"/>
    </location>
</feature>
<dbReference type="InterPro" id="IPR028942">
    <property type="entry name" value="WHIM1_dom"/>
</dbReference>
<evidence type="ECO:0000313" key="5">
    <source>
        <dbReference type="EMBL" id="CCA67686.1"/>
    </source>
</evidence>
<evidence type="ECO:0000256" key="3">
    <source>
        <dbReference type="SAM" id="MobiDB-lite"/>
    </source>
</evidence>
<dbReference type="Pfam" id="PF15612">
    <property type="entry name" value="WHIM1"/>
    <property type="match status" value="1"/>
</dbReference>
<dbReference type="InParanoid" id="G4T8R4"/>
<comment type="subcellular location">
    <subcellularLocation>
        <location evidence="1">Nucleus</location>
    </subcellularLocation>
</comment>
<dbReference type="AlphaFoldDB" id="G4T8R4"/>
<feature type="compositionally biased region" description="Basic and acidic residues" evidence="3">
    <location>
        <begin position="373"/>
        <end position="385"/>
    </location>
</feature>
<dbReference type="PANTHER" id="PTHR42107:SF1">
    <property type="entry name" value="WHIM1 DOMAIN-CONTAINING PROTEIN"/>
    <property type="match status" value="1"/>
</dbReference>
<protein>
    <recommendedName>
        <fullName evidence="4">WHIM1 domain-containing protein</fullName>
    </recommendedName>
</protein>
<feature type="domain" description="WHIM1" evidence="4">
    <location>
        <begin position="161"/>
        <end position="188"/>
    </location>
</feature>
<reference evidence="5 6" key="1">
    <citation type="journal article" date="2011" name="PLoS Pathog.">
        <title>Endophytic Life Strategies Decoded by Genome and Transcriptome Analyses of the Mutualistic Root Symbiont Piriformospora indica.</title>
        <authorList>
            <person name="Zuccaro A."/>
            <person name="Lahrmann U."/>
            <person name="Guldener U."/>
            <person name="Langen G."/>
            <person name="Pfiffi S."/>
            <person name="Biedenkopf D."/>
            <person name="Wong P."/>
            <person name="Samans B."/>
            <person name="Grimm C."/>
            <person name="Basiewicz M."/>
            <person name="Murat C."/>
            <person name="Martin F."/>
            <person name="Kogel K.H."/>
        </authorList>
    </citation>
    <scope>NUCLEOTIDE SEQUENCE [LARGE SCALE GENOMIC DNA]</scope>
    <source>
        <strain evidence="5 6">DSM 11827</strain>
    </source>
</reference>
<feature type="region of interest" description="Disordered" evidence="3">
    <location>
        <begin position="196"/>
        <end position="223"/>
    </location>
</feature>
<evidence type="ECO:0000259" key="4">
    <source>
        <dbReference type="Pfam" id="PF15612"/>
    </source>
</evidence>
<dbReference type="OrthoDB" id="205403at2759"/>
<evidence type="ECO:0000313" key="6">
    <source>
        <dbReference type="Proteomes" id="UP000007148"/>
    </source>
</evidence>
<organism evidence="5 6">
    <name type="scientific">Serendipita indica (strain DSM 11827)</name>
    <name type="common">Root endophyte fungus</name>
    <name type="synonym">Piriformospora indica</name>
    <dbReference type="NCBI Taxonomy" id="1109443"/>
    <lineage>
        <taxon>Eukaryota</taxon>
        <taxon>Fungi</taxon>
        <taxon>Dikarya</taxon>
        <taxon>Basidiomycota</taxon>
        <taxon>Agaricomycotina</taxon>
        <taxon>Agaricomycetes</taxon>
        <taxon>Sebacinales</taxon>
        <taxon>Serendipitaceae</taxon>
        <taxon>Serendipita</taxon>
    </lineage>
</organism>
<evidence type="ECO:0000256" key="1">
    <source>
        <dbReference type="ARBA" id="ARBA00004123"/>
    </source>
</evidence>
<proteinExistence type="predicted"/>